<dbReference type="SUPFAM" id="SSF141868">
    <property type="entry name" value="EAL domain-like"/>
    <property type="match status" value="1"/>
</dbReference>
<evidence type="ECO:0000313" key="3">
    <source>
        <dbReference type="Proteomes" id="UP001058687"/>
    </source>
</evidence>
<dbReference type="EMBL" id="CP050468">
    <property type="protein sequence ID" value="UTZ28934.1"/>
    <property type="molecule type" value="Genomic_DNA"/>
</dbReference>
<feature type="domain" description="EAL" evidence="1">
    <location>
        <begin position="14"/>
        <end position="269"/>
    </location>
</feature>
<dbReference type="RefSeq" id="WP_255944302.1">
    <property type="nucleotide sequence ID" value="NZ_CP050468.1"/>
</dbReference>
<dbReference type="InterPro" id="IPR050706">
    <property type="entry name" value="Cyclic-di-GMP_PDE-like"/>
</dbReference>
<dbReference type="GO" id="GO:0071111">
    <property type="term" value="F:cyclic-guanylate-specific phosphodiesterase activity"/>
    <property type="evidence" value="ECO:0007669"/>
    <property type="project" value="InterPro"/>
</dbReference>
<dbReference type="AlphaFoldDB" id="A0AAE9N4P8"/>
<dbReference type="PANTHER" id="PTHR33121">
    <property type="entry name" value="CYCLIC DI-GMP PHOSPHODIESTERASE PDEF"/>
    <property type="match status" value="1"/>
</dbReference>
<gene>
    <name evidence="2" type="ORF">HB761_19920</name>
</gene>
<evidence type="ECO:0000259" key="1">
    <source>
        <dbReference type="PROSITE" id="PS50883"/>
    </source>
</evidence>
<dbReference type="Gene3D" id="3.20.20.450">
    <property type="entry name" value="EAL domain"/>
    <property type="match status" value="1"/>
</dbReference>
<dbReference type="CDD" id="cd01948">
    <property type="entry name" value="EAL"/>
    <property type="match status" value="1"/>
</dbReference>
<accession>A0AAE9N4P8</accession>
<protein>
    <submittedName>
        <fullName evidence="2">EAL domain-containing protein</fullName>
    </submittedName>
</protein>
<dbReference type="PANTHER" id="PTHR33121:SF76">
    <property type="entry name" value="SIGNALING PROTEIN"/>
    <property type="match status" value="1"/>
</dbReference>
<sequence>MELKKQSDYEQYIRQDSLGEYYVVLNQYTFHSVYQPIFDKHQKMIGMEALLRIRGVDGAYIRPDLFFTDSSIDTHFRICIEFLSRAIHIRNFARHFAGSPIKLFLNVMPQTLLTLTNDMGFKDNGLLYKRLSELGMAPSDVVFEVVEEACGDTELLSQAVKLMRANGFLFAIDDFGSHHSDMPRVKQLCPDIIKIDRSYLLDYCSGDTLAIANAVELADLMNAKVVIEGLEEHGQLSAMQALDLDYYQGFYLAKPNSIHHWTDQKAPAKVLH</sequence>
<proteinExistence type="predicted"/>
<dbReference type="SMART" id="SM00052">
    <property type="entry name" value="EAL"/>
    <property type="match status" value="1"/>
</dbReference>
<organism evidence="2 3">
    <name type="scientific">Vibrio campbellii</name>
    <dbReference type="NCBI Taxonomy" id="680"/>
    <lineage>
        <taxon>Bacteria</taxon>
        <taxon>Pseudomonadati</taxon>
        <taxon>Pseudomonadota</taxon>
        <taxon>Gammaproteobacteria</taxon>
        <taxon>Vibrionales</taxon>
        <taxon>Vibrionaceae</taxon>
        <taxon>Vibrio</taxon>
    </lineage>
</organism>
<name>A0AAE9N4P8_9VIBR</name>
<dbReference type="InterPro" id="IPR035919">
    <property type="entry name" value="EAL_sf"/>
</dbReference>
<reference evidence="2" key="1">
    <citation type="submission" date="2020-03" db="EMBL/GenBank/DDBJ databases">
        <title>Five strains of Vibrio campbellii isolated from Mariana Trench.</title>
        <authorList>
            <person name="Liang J."/>
            <person name="Zhang X.-H."/>
        </authorList>
    </citation>
    <scope>NUCLEOTIDE SEQUENCE</scope>
    <source>
        <strain evidence="2">LJC014</strain>
    </source>
</reference>
<dbReference type="PROSITE" id="PS50883">
    <property type="entry name" value="EAL"/>
    <property type="match status" value="1"/>
</dbReference>
<dbReference type="InterPro" id="IPR001633">
    <property type="entry name" value="EAL_dom"/>
</dbReference>
<evidence type="ECO:0000313" key="2">
    <source>
        <dbReference type="EMBL" id="UTZ28934.1"/>
    </source>
</evidence>
<dbReference type="Proteomes" id="UP001058687">
    <property type="component" value="Chromosome 2"/>
</dbReference>
<dbReference type="Pfam" id="PF00563">
    <property type="entry name" value="EAL"/>
    <property type="match status" value="1"/>
</dbReference>